<dbReference type="Gene3D" id="2.120.10.30">
    <property type="entry name" value="TolB, C-terminal domain"/>
    <property type="match status" value="1"/>
</dbReference>
<name>A0A9D4L1U6_DREPO</name>
<accession>A0A9D4L1U6</accession>
<sequence>MTTKNEMTLFFNPDTTILQTLSNLSGLGQIHSKGKRLQTTKSTTQNTEIRQKTVYSQQQLSSDVKQQSVICHPNQVIRVKSSQKYTVNMKNDSETCFILGICETATGELLIIDGKNCKVKLLDQTYKVVDHYDIKPIDMCSIDSSLVAITVNGGCEVHFLQVTNGQLIWDRKLELQHYCLGIAHHQGNLYITDGKALYHYTVDGRLVSKMYEDTSAIMTVTSCALSPDGARIYVANVTSMQLVTLSREGKVISTLTDPALYWKEVIHELLFLVCGIYEYIPVIHVTDLGQVLVCGNSTIIQVDKDGRQRLAEVVTARDGVTSSKSVYYSKHRSALIVGMVKDDDIMVFQTL</sequence>
<dbReference type="Proteomes" id="UP000828390">
    <property type="component" value="Unassembled WGS sequence"/>
</dbReference>
<comment type="caution">
    <text evidence="1">The sequence shown here is derived from an EMBL/GenBank/DDBJ whole genome shotgun (WGS) entry which is preliminary data.</text>
</comment>
<dbReference type="SUPFAM" id="SSF101898">
    <property type="entry name" value="NHL repeat"/>
    <property type="match status" value="1"/>
</dbReference>
<reference evidence="1" key="1">
    <citation type="journal article" date="2019" name="bioRxiv">
        <title>The Genome of the Zebra Mussel, Dreissena polymorpha: A Resource for Invasive Species Research.</title>
        <authorList>
            <person name="McCartney M.A."/>
            <person name="Auch B."/>
            <person name="Kono T."/>
            <person name="Mallez S."/>
            <person name="Zhang Y."/>
            <person name="Obille A."/>
            <person name="Becker A."/>
            <person name="Abrahante J.E."/>
            <person name="Garbe J."/>
            <person name="Badalamenti J.P."/>
            <person name="Herman A."/>
            <person name="Mangelson H."/>
            <person name="Liachko I."/>
            <person name="Sullivan S."/>
            <person name="Sone E.D."/>
            <person name="Koren S."/>
            <person name="Silverstein K.A.T."/>
            <person name="Beckman K.B."/>
            <person name="Gohl D.M."/>
        </authorList>
    </citation>
    <scope>NUCLEOTIDE SEQUENCE</scope>
    <source>
        <strain evidence="1">Duluth1</strain>
        <tissue evidence="1">Whole animal</tissue>
    </source>
</reference>
<organism evidence="1 2">
    <name type="scientific">Dreissena polymorpha</name>
    <name type="common">Zebra mussel</name>
    <name type="synonym">Mytilus polymorpha</name>
    <dbReference type="NCBI Taxonomy" id="45954"/>
    <lineage>
        <taxon>Eukaryota</taxon>
        <taxon>Metazoa</taxon>
        <taxon>Spiralia</taxon>
        <taxon>Lophotrochozoa</taxon>
        <taxon>Mollusca</taxon>
        <taxon>Bivalvia</taxon>
        <taxon>Autobranchia</taxon>
        <taxon>Heteroconchia</taxon>
        <taxon>Euheterodonta</taxon>
        <taxon>Imparidentia</taxon>
        <taxon>Neoheterodontei</taxon>
        <taxon>Myida</taxon>
        <taxon>Dreissenoidea</taxon>
        <taxon>Dreissenidae</taxon>
        <taxon>Dreissena</taxon>
    </lineage>
</organism>
<evidence type="ECO:0000313" key="2">
    <source>
        <dbReference type="Proteomes" id="UP000828390"/>
    </source>
</evidence>
<reference evidence="1" key="2">
    <citation type="submission" date="2020-11" db="EMBL/GenBank/DDBJ databases">
        <authorList>
            <person name="McCartney M.A."/>
            <person name="Auch B."/>
            <person name="Kono T."/>
            <person name="Mallez S."/>
            <person name="Becker A."/>
            <person name="Gohl D.M."/>
            <person name="Silverstein K.A.T."/>
            <person name="Koren S."/>
            <person name="Bechman K.B."/>
            <person name="Herman A."/>
            <person name="Abrahante J.E."/>
            <person name="Garbe J."/>
        </authorList>
    </citation>
    <scope>NUCLEOTIDE SEQUENCE</scope>
    <source>
        <strain evidence="1">Duluth1</strain>
        <tissue evidence="1">Whole animal</tissue>
    </source>
</reference>
<dbReference type="AlphaFoldDB" id="A0A9D4L1U6"/>
<evidence type="ECO:0000313" key="1">
    <source>
        <dbReference type="EMBL" id="KAH3848921.1"/>
    </source>
</evidence>
<proteinExistence type="predicted"/>
<keyword evidence="2" id="KW-1185">Reference proteome</keyword>
<gene>
    <name evidence="1" type="ORF">DPMN_091306</name>
</gene>
<dbReference type="InterPro" id="IPR011042">
    <property type="entry name" value="6-blade_b-propeller_TolB-like"/>
</dbReference>
<protein>
    <submittedName>
        <fullName evidence="1">Uncharacterized protein</fullName>
    </submittedName>
</protein>
<dbReference type="EMBL" id="JAIWYP010000003">
    <property type="protein sequence ID" value="KAH3848921.1"/>
    <property type="molecule type" value="Genomic_DNA"/>
</dbReference>